<dbReference type="Gene3D" id="1.10.8.730">
    <property type="match status" value="1"/>
</dbReference>
<organism evidence="2 3">
    <name type="scientific">Ruminiclostridium sufflavum DSM 19573</name>
    <dbReference type="NCBI Taxonomy" id="1121337"/>
    <lineage>
        <taxon>Bacteria</taxon>
        <taxon>Bacillati</taxon>
        <taxon>Bacillota</taxon>
        <taxon>Clostridia</taxon>
        <taxon>Eubacteriales</taxon>
        <taxon>Oscillospiraceae</taxon>
        <taxon>Ruminiclostridium</taxon>
    </lineage>
</organism>
<dbReference type="InterPro" id="IPR027417">
    <property type="entry name" value="P-loop_NTPase"/>
</dbReference>
<sequence length="609" mass="68679">MSKKQEAIPVNGALLNSITPIGMEYRKNTITIGENTGKVYGIVKYPQSADYGWLSKLTNIPSTVASITFTPVDDSEFLESLSNTIRQKRGEEQSAKDALVASRAKRAADDAEKMMLQVDQQGEKIGEMSLLIAPLTRDEKQLKRVCQKVESAAAVAKCKGRVISSLQKEAFKQISPFYPPQEKIEQITSRILPLSSFIGGFPFASTGLNDGRGYYIAKDASGGFVIIDPWMRGGDRTNSNLVIMGVGGVGKSTAIKHIILSEYMRGTKIIIIDPDREYRELTRNLHGDWLNCGGGAKGRLNPLQIRSVPQDDEDEDGERLYTDEGNGMGPLALHMKSLEIYFKIYKPDFNDKHMALIKMCLIEMYSKFGITWDTDVSSLKNEDYPIFTDLSKIIEERKNNETEPKLKELYVDISLLLHDLIFGSDQFLWNGHTSISTSSRCICLDTHDLQDTSDNIKSAQYFEILQWSWDEMTKNREERVLLISDEAYLMIDHRVPQSLIFLRNGIKRARKYEAAIAIISHSVVDFLDPSIKMYGQALLDIPCIKILMGTDGKNLQETKELYKLTEAEEEILAAKRRKIALLIIGSKRLQIEFDLPEYKMKYFGKAGGK</sequence>
<dbReference type="Proteomes" id="UP000248132">
    <property type="component" value="Unassembled WGS sequence"/>
</dbReference>
<gene>
    <name evidence="2" type="ORF">LY28_03648</name>
</gene>
<dbReference type="InterPro" id="IPR051162">
    <property type="entry name" value="T4SS_component"/>
</dbReference>
<keyword evidence="3" id="KW-1185">Reference proteome</keyword>
<dbReference type="OrthoDB" id="9804380at2"/>
<dbReference type="EMBL" id="QKMR01000033">
    <property type="protein sequence ID" value="PYG84334.1"/>
    <property type="molecule type" value="Genomic_DNA"/>
</dbReference>
<evidence type="ECO:0000313" key="2">
    <source>
        <dbReference type="EMBL" id="PYG84334.1"/>
    </source>
</evidence>
<dbReference type="InterPro" id="IPR043964">
    <property type="entry name" value="P-loop_TraG"/>
</dbReference>
<dbReference type="PANTHER" id="PTHR30121:SF6">
    <property type="entry name" value="SLR6007 PROTEIN"/>
    <property type="match status" value="1"/>
</dbReference>
<comment type="caution">
    <text evidence="2">The sequence shown here is derived from an EMBL/GenBank/DDBJ whole genome shotgun (WGS) entry which is preliminary data.</text>
</comment>
<reference evidence="2 3" key="1">
    <citation type="submission" date="2018-06" db="EMBL/GenBank/DDBJ databases">
        <title>Genomic Encyclopedia of Type Strains, Phase I: the one thousand microbial genomes (KMG-I) project.</title>
        <authorList>
            <person name="Kyrpides N."/>
        </authorList>
    </citation>
    <scope>NUCLEOTIDE SEQUENCE [LARGE SCALE GENOMIC DNA]</scope>
    <source>
        <strain evidence="2 3">DSM 19573</strain>
    </source>
</reference>
<dbReference type="RefSeq" id="WP_110463589.1">
    <property type="nucleotide sequence ID" value="NZ_QKMR01000033.1"/>
</dbReference>
<dbReference type="Gene3D" id="3.40.50.300">
    <property type="entry name" value="P-loop containing nucleotide triphosphate hydrolases"/>
    <property type="match status" value="2"/>
</dbReference>
<feature type="domain" description="TraG P-loop" evidence="1">
    <location>
        <begin position="228"/>
        <end position="308"/>
    </location>
</feature>
<dbReference type="Pfam" id="PF19044">
    <property type="entry name" value="P-loop_TraG"/>
    <property type="match status" value="1"/>
</dbReference>
<protein>
    <submittedName>
        <fullName evidence="2">Uncharacterized protein DUF87</fullName>
    </submittedName>
</protein>
<dbReference type="CDD" id="cd01127">
    <property type="entry name" value="TrwB_TraG_TraD_VirD4"/>
    <property type="match status" value="1"/>
</dbReference>
<dbReference type="SUPFAM" id="SSF52540">
    <property type="entry name" value="P-loop containing nucleoside triphosphate hydrolases"/>
    <property type="match status" value="1"/>
</dbReference>
<dbReference type="PANTHER" id="PTHR30121">
    <property type="entry name" value="UNCHARACTERIZED PROTEIN YJGR-RELATED"/>
    <property type="match status" value="1"/>
</dbReference>
<evidence type="ECO:0000313" key="3">
    <source>
        <dbReference type="Proteomes" id="UP000248132"/>
    </source>
</evidence>
<accession>A0A318Y0Y6</accession>
<name>A0A318Y0Y6_9FIRM</name>
<dbReference type="AlphaFoldDB" id="A0A318Y0Y6"/>
<proteinExistence type="predicted"/>
<evidence type="ECO:0000259" key="1">
    <source>
        <dbReference type="Pfam" id="PF19044"/>
    </source>
</evidence>